<comment type="caution">
    <text evidence="2">The sequence shown here is derived from an EMBL/GenBank/DDBJ whole genome shotgun (WGS) entry which is preliminary data.</text>
</comment>
<organism evidence="2 3">
    <name type="scientific">Emergomyces pasteurianus Ep9510</name>
    <dbReference type="NCBI Taxonomy" id="1447872"/>
    <lineage>
        <taxon>Eukaryota</taxon>
        <taxon>Fungi</taxon>
        <taxon>Dikarya</taxon>
        <taxon>Ascomycota</taxon>
        <taxon>Pezizomycotina</taxon>
        <taxon>Eurotiomycetes</taxon>
        <taxon>Eurotiomycetidae</taxon>
        <taxon>Onygenales</taxon>
        <taxon>Ajellomycetaceae</taxon>
        <taxon>Emergomyces</taxon>
    </lineage>
</organism>
<protein>
    <submittedName>
        <fullName evidence="2">Uncharacterized protein</fullName>
    </submittedName>
</protein>
<gene>
    <name evidence="2" type="ORF">AJ78_08526</name>
</gene>
<feature type="compositionally biased region" description="Basic and acidic residues" evidence="1">
    <location>
        <begin position="61"/>
        <end position="77"/>
    </location>
</feature>
<dbReference type="OrthoDB" id="3763345at2759"/>
<reference evidence="2 3" key="1">
    <citation type="submission" date="2015-07" db="EMBL/GenBank/DDBJ databases">
        <title>Emmonsia species relationships and genome sequence.</title>
        <authorList>
            <consortium name="The Broad Institute Genomics Platform"/>
            <person name="Cuomo C.A."/>
            <person name="Munoz J.F."/>
            <person name="Imamovic A."/>
            <person name="Priest M.E."/>
            <person name="Young S."/>
            <person name="Clay O.K."/>
            <person name="McEwen J.G."/>
        </authorList>
    </citation>
    <scope>NUCLEOTIDE SEQUENCE [LARGE SCALE GENOMIC DNA]</scope>
    <source>
        <strain evidence="2 3">UAMH 9510</strain>
    </source>
</reference>
<evidence type="ECO:0000256" key="1">
    <source>
        <dbReference type="SAM" id="MobiDB-lite"/>
    </source>
</evidence>
<dbReference type="Proteomes" id="UP000182235">
    <property type="component" value="Unassembled WGS sequence"/>
</dbReference>
<accession>A0A1J9Q3H5</accession>
<dbReference type="VEuPathDB" id="FungiDB:AJ78_08526"/>
<dbReference type="EMBL" id="LGRN01000780">
    <property type="protein sequence ID" value="OJD10476.1"/>
    <property type="molecule type" value="Genomic_DNA"/>
</dbReference>
<proteinExistence type="predicted"/>
<name>A0A1J9Q3H5_9EURO</name>
<dbReference type="AlphaFoldDB" id="A0A1J9Q3H5"/>
<keyword evidence="3" id="KW-1185">Reference proteome</keyword>
<evidence type="ECO:0000313" key="3">
    <source>
        <dbReference type="Proteomes" id="UP000182235"/>
    </source>
</evidence>
<feature type="region of interest" description="Disordered" evidence="1">
    <location>
        <begin position="61"/>
        <end position="91"/>
    </location>
</feature>
<sequence>MAIKKILADHAVSALMEEARRFDAMSVHIAKSTNLATSQADEIALWTSKLIDAVTRVQQETRDEAAARSGNKVKDTGESGIGFVTDREGEL</sequence>
<evidence type="ECO:0000313" key="2">
    <source>
        <dbReference type="EMBL" id="OJD10476.1"/>
    </source>
</evidence>